<evidence type="ECO:0000313" key="2">
    <source>
        <dbReference type="Proteomes" id="UP000268093"/>
    </source>
</evidence>
<gene>
    <name evidence="1" type="ORF">BC936DRAFT_146168</name>
</gene>
<dbReference type="Proteomes" id="UP000268093">
    <property type="component" value="Unassembled WGS sequence"/>
</dbReference>
<keyword evidence="2" id="KW-1185">Reference proteome</keyword>
<protein>
    <submittedName>
        <fullName evidence="1">Uncharacterized protein</fullName>
    </submittedName>
</protein>
<sequence>MFCWRVFNGNPQQVIQSPTSREPLLGGGSVHVPPERAAAGYDQLALGVDGDVAQLVEVDDDAAVGAGVAVGRVAATFDDEGDMASDSELDLECEIEIVCDDEYTSPTFSRSMERYGMKSCIYGKPRQKSHRLRDILRARDLNDEPSWLDGIVGPPHNGFFVPGIGVRDDLGLERQGFLESLEGGSGDVVRVIHLTRGVNGM</sequence>
<reference evidence="1 2" key="1">
    <citation type="journal article" date="2018" name="New Phytol.">
        <title>Phylogenomics of Endogonaceae and evolution of mycorrhizas within Mucoromycota.</title>
        <authorList>
            <person name="Chang Y."/>
            <person name="Desiro A."/>
            <person name="Na H."/>
            <person name="Sandor L."/>
            <person name="Lipzen A."/>
            <person name="Clum A."/>
            <person name="Barry K."/>
            <person name="Grigoriev I.V."/>
            <person name="Martin F.M."/>
            <person name="Stajich J.E."/>
            <person name="Smith M.E."/>
            <person name="Bonito G."/>
            <person name="Spatafora J.W."/>
        </authorList>
    </citation>
    <scope>NUCLEOTIDE SEQUENCE [LARGE SCALE GENOMIC DNA]</scope>
    <source>
        <strain evidence="1 2">GMNB39</strain>
    </source>
</reference>
<dbReference type="EMBL" id="RBNI01000005">
    <property type="protein sequence ID" value="RUP52458.1"/>
    <property type="molecule type" value="Genomic_DNA"/>
</dbReference>
<organism evidence="1 2">
    <name type="scientific">Jimgerdemannia flammicorona</name>
    <dbReference type="NCBI Taxonomy" id="994334"/>
    <lineage>
        <taxon>Eukaryota</taxon>
        <taxon>Fungi</taxon>
        <taxon>Fungi incertae sedis</taxon>
        <taxon>Mucoromycota</taxon>
        <taxon>Mucoromycotina</taxon>
        <taxon>Endogonomycetes</taxon>
        <taxon>Endogonales</taxon>
        <taxon>Endogonaceae</taxon>
        <taxon>Jimgerdemannia</taxon>
    </lineage>
</organism>
<accession>A0A433DNJ1</accession>
<evidence type="ECO:0000313" key="1">
    <source>
        <dbReference type="EMBL" id="RUP52458.1"/>
    </source>
</evidence>
<comment type="caution">
    <text evidence="1">The sequence shown here is derived from an EMBL/GenBank/DDBJ whole genome shotgun (WGS) entry which is preliminary data.</text>
</comment>
<dbReference type="AlphaFoldDB" id="A0A433DNJ1"/>
<name>A0A433DNJ1_9FUNG</name>
<proteinExistence type="predicted"/>